<dbReference type="KEGG" id="ssck:SPSK_07094"/>
<dbReference type="GO" id="GO:0005507">
    <property type="term" value="F:copper ion binding"/>
    <property type="evidence" value="ECO:0007669"/>
    <property type="project" value="InterPro"/>
</dbReference>
<accession>A0A0F2MEG4</accession>
<dbReference type="AlphaFoldDB" id="A0A0F2MEG4"/>
<evidence type="ECO:0000256" key="9">
    <source>
        <dbReference type="ARBA" id="ARBA00023185"/>
    </source>
</evidence>
<feature type="domain" description="Plastocyanin-like" evidence="13">
    <location>
        <begin position="515"/>
        <end position="655"/>
    </location>
</feature>
<dbReference type="InterPro" id="IPR011706">
    <property type="entry name" value="Cu-oxidase_C"/>
</dbReference>
<dbReference type="GO" id="GO:0052716">
    <property type="term" value="F:hydroquinone:oxygen oxidoreductase activity"/>
    <property type="evidence" value="ECO:0007669"/>
    <property type="project" value="UniProtKB-EC"/>
</dbReference>
<dbReference type="InterPro" id="IPR045087">
    <property type="entry name" value="Cu-oxidase_fam"/>
</dbReference>
<organism evidence="15 16">
    <name type="scientific">Sporothrix schenckii 1099-18</name>
    <dbReference type="NCBI Taxonomy" id="1397361"/>
    <lineage>
        <taxon>Eukaryota</taxon>
        <taxon>Fungi</taxon>
        <taxon>Dikarya</taxon>
        <taxon>Ascomycota</taxon>
        <taxon>Pezizomycotina</taxon>
        <taxon>Sordariomycetes</taxon>
        <taxon>Sordariomycetidae</taxon>
        <taxon>Ophiostomatales</taxon>
        <taxon>Ophiostomataceae</taxon>
        <taxon>Sporothrix</taxon>
    </lineage>
</organism>
<evidence type="ECO:0000256" key="3">
    <source>
        <dbReference type="ARBA" id="ARBA00010609"/>
    </source>
</evidence>
<dbReference type="InterPro" id="IPR002355">
    <property type="entry name" value="Cu_oxidase_Cu_BS"/>
</dbReference>
<evidence type="ECO:0000313" key="15">
    <source>
        <dbReference type="EMBL" id="KJR88017.1"/>
    </source>
</evidence>
<evidence type="ECO:0000259" key="13">
    <source>
        <dbReference type="Pfam" id="PF07731"/>
    </source>
</evidence>
<feature type="domain" description="Plastocyanin-like" evidence="12">
    <location>
        <begin position="274"/>
        <end position="430"/>
    </location>
</feature>
<keyword evidence="11" id="KW-0732">Signal</keyword>
<evidence type="ECO:0000256" key="10">
    <source>
        <dbReference type="SAM" id="MobiDB-lite"/>
    </source>
</evidence>
<evidence type="ECO:0000313" key="16">
    <source>
        <dbReference type="Proteomes" id="UP000033710"/>
    </source>
</evidence>
<dbReference type="Pfam" id="PF07731">
    <property type="entry name" value="Cu-oxidase_2"/>
    <property type="match status" value="1"/>
</dbReference>
<evidence type="ECO:0000256" key="8">
    <source>
        <dbReference type="ARBA" id="ARBA00023180"/>
    </source>
</evidence>
<sequence>MRIPSAWSAFAPGALFLGLAAAAPTAPLQNGTVASASASVSASTSSVSPSAMPAASSAPAGPDVAVVALPAEDASAFPGLGPDGSQRQNCNTPSNRACWQPGFDINTDWEVNTPTTGVVRSYTFVITEVDGYVGADGVSKQKAMLINGQFPGPTINASMSSLFLSPPACIPPANGPDWGDTISVNVINKLQTNGTGIHWHGLRQLNNNINDGVPGVTECPVPPGHNKTYTFTATQYGTSWYHTHVSSQYAYGVTGSIRINGPASLDYDIDLGPFPISDWYYPSADQLLARVSSTANPFVPGQPGVSPPSDNLFFNGTNINPRDPSQGAYATVTLAPGKRHRLRLINPSVDNTFTVSIVGHQMTVIATDFVPVDAYTTSSLFLGVGQRYDVTIDASQAVGNYWINATFSGTHVCGSSANRLPAAILHYEGAPVYSPHNTTAGNKGGSHPGAVGLPTDPGTPPPDSFCADNTDFVPIVPRTAPLAQFEPVARDTLPVALSVKGPRVFWSVNGSAIDVAWDKPTLQTLNDRGSSFGAFNTSENIIILDEKATWSFWLIQNESPVPHPMHLHGHDFLILGQSPAPANPLSPTAGPVEFNMIDKNQLRAANPVRRDATMLPSFGWLLVAFESTNPGAWLFHCHIAWHASQGLSAQFVEKRSQIRQAMDLNALNQNCRNWDAYEPTDPFQQTDSGL</sequence>
<dbReference type="PROSITE" id="PS00080">
    <property type="entry name" value="MULTICOPPER_OXIDASE2"/>
    <property type="match status" value="1"/>
</dbReference>
<feature type="region of interest" description="Disordered" evidence="10">
    <location>
        <begin position="436"/>
        <end position="458"/>
    </location>
</feature>
<evidence type="ECO:0000259" key="12">
    <source>
        <dbReference type="Pfam" id="PF00394"/>
    </source>
</evidence>
<proteinExistence type="inferred from homology"/>
<dbReference type="Pfam" id="PF07732">
    <property type="entry name" value="Cu-oxidase_3"/>
    <property type="match status" value="1"/>
</dbReference>
<dbReference type="Gene3D" id="2.60.40.420">
    <property type="entry name" value="Cupredoxins - blue copper proteins"/>
    <property type="match status" value="3"/>
</dbReference>
<dbReference type="FunFam" id="2.60.40.420:FF:000046">
    <property type="entry name" value="Multicopper oxidase"/>
    <property type="match status" value="1"/>
</dbReference>
<keyword evidence="7" id="KW-0186">Copper</keyword>
<feature type="signal peptide" evidence="11">
    <location>
        <begin position="1"/>
        <end position="22"/>
    </location>
</feature>
<dbReference type="EC" id="1.10.3.2" evidence="4"/>
<dbReference type="InterPro" id="IPR001117">
    <property type="entry name" value="Cu-oxidase_2nd"/>
</dbReference>
<keyword evidence="6" id="KW-0560">Oxidoreductase</keyword>
<reference evidence="15 16" key="1">
    <citation type="journal article" date="2014" name="BMC Genomics">
        <title>Comparative genomics of the major fungal agents of human and animal Sporotrichosis: Sporothrix schenckii and Sporothrix brasiliensis.</title>
        <authorList>
            <person name="Teixeira M.M."/>
            <person name="de Almeida L.G."/>
            <person name="Kubitschek-Barreira P."/>
            <person name="Alves F.L."/>
            <person name="Kioshima E.S."/>
            <person name="Abadio A.K."/>
            <person name="Fernandes L."/>
            <person name="Derengowski L.S."/>
            <person name="Ferreira K.S."/>
            <person name="Souza R.C."/>
            <person name="Ruiz J.C."/>
            <person name="de Andrade N.C."/>
            <person name="Paes H.C."/>
            <person name="Nicola A.M."/>
            <person name="Albuquerque P."/>
            <person name="Gerber A.L."/>
            <person name="Martins V.P."/>
            <person name="Peconick L.D."/>
            <person name="Neto A.V."/>
            <person name="Chaucanez C.B."/>
            <person name="Silva P.A."/>
            <person name="Cunha O.L."/>
            <person name="de Oliveira F.F."/>
            <person name="dos Santos T.C."/>
            <person name="Barros A.L."/>
            <person name="Soares M.A."/>
            <person name="de Oliveira L.M."/>
            <person name="Marini M.M."/>
            <person name="Villalobos-Duno H."/>
            <person name="Cunha M.M."/>
            <person name="de Hoog S."/>
            <person name="da Silveira J.F."/>
            <person name="Henrissat B."/>
            <person name="Nino-Vega G.A."/>
            <person name="Cisalpino P.S."/>
            <person name="Mora-Montes H.M."/>
            <person name="Almeida S.R."/>
            <person name="Stajich J.E."/>
            <person name="Lopes-Bezerra L.M."/>
            <person name="Vasconcelos A.T."/>
            <person name="Felipe M.S."/>
        </authorList>
    </citation>
    <scope>NUCLEOTIDE SEQUENCE [LARGE SCALE GENOMIC DNA]</scope>
    <source>
        <strain evidence="15 16">1099-18</strain>
    </source>
</reference>
<comment type="catalytic activity">
    <reaction evidence="1">
        <text>4 hydroquinone + O2 = 4 benzosemiquinone + 2 H2O</text>
        <dbReference type="Rhea" id="RHEA:11276"/>
        <dbReference type="ChEBI" id="CHEBI:15377"/>
        <dbReference type="ChEBI" id="CHEBI:15379"/>
        <dbReference type="ChEBI" id="CHEBI:17594"/>
        <dbReference type="ChEBI" id="CHEBI:17977"/>
        <dbReference type="EC" id="1.10.3.2"/>
    </reaction>
</comment>
<evidence type="ECO:0000256" key="5">
    <source>
        <dbReference type="ARBA" id="ARBA00022723"/>
    </source>
</evidence>
<comment type="similarity">
    <text evidence="3">Belongs to the multicopper oxidase family.</text>
</comment>
<keyword evidence="5" id="KW-0479">Metal-binding</keyword>
<dbReference type="GeneID" id="27669039"/>
<evidence type="ECO:0000256" key="11">
    <source>
        <dbReference type="SAM" id="SignalP"/>
    </source>
</evidence>
<dbReference type="Proteomes" id="UP000033710">
    <property type="component" value="Unassembled WGS sequence"/>
</dbReference>
<dbReference type="EMBL" id="AXCR01000004">
    <property type="protein sequence ID" value="KJR88017.1"/>
    <property type="molecule type" value="Genomic_DNA"/>
</dbReference>
<evidence type="ECO:0000256" key="7">
    <source>
        <dbReference type="ARBA" id="ARBA00023008"/>
    </source>
</evidence>
<comment type="cofactor">
    <cofactor evidence="2">
        <name>Cu cation</name>
        <dbReference type="ChEBI" id="CHEBI:23378"/>
    </cofactor>
</comment>
<dbReference type="Pfam" id="PF00394">
    <property type="entry name" value="Cu-oxidase"/>
    <property type="match status" value="1"/>
</dbReference>
<dbReference type="SUPFAM" id="SSF49503">
    <property type="entry name" value="Cupredoxins"/>
    <property type="match status" value="3"/>
</dbReference>
<dbReference type="RefSeq" id="XP_016590693.1">
    <property type="nucleotide sequence ID" value="XM_016733762.1"/>
</dbReference>
<reference evidence="15 16" key="2">
    <citation type="journal article" date="2015" name="Eukaryot. Cell">
        <title>Asexual propagation of a virulent clone complex in a human and feline outbreak of sporotrichosis.</title>
        <authorList>
            <person name="Teixeira Mde M."/>
            <person name="Rodrigues A.M."/>
            <person name="Tsui C.K."/>
            <person name="de Almeida L.G."/>
            <person name="Van Diepeningen A.D."/>
            <person name="van den Ende B.G."/>
            <person name="Fernandes G.F."/>
            <person name="Kano R."/>
            <person name="Hamelin R.C."/>
            <person name="Lopes-Bezerra L.M."/>
            <person name="Vasconcelos A.T."/>
            <person name="de Hoog S."/>
            <person name="de Camargo Z.P."/>
            <person name="Felipe M.S."/>
        </authorList>
    </citation>
    <scope>NUCLEOTIDE SEQUENCE [LARGE SCALE GENOMIC DNA]</scope>
    <source>
        <strain evidence="15 16">1099-18</strain>
    </source>
</reference>
<feature type="domain" description="Plastocyanin-like" evidence="14">
    <location>
        <begin position="177"/>
        <end position="263"/>
    </location>
</feature>
<dbReference type="PANTHER" id="PTHR11709">
    <property type="entry name" value="MULTI-COPPER OXIDASE"/>
    <property type="match status" value="1"/>
</dbReference>
<dbReference type="InterPro" id="IPR011707">
    <property type="entry name" value="Cu-oxidase-like_N"/>
</dbReference>
<dbReference type="PROSITE" id="PS00079">
    <property type="entry name" value="MULTICOPPER_OXIDASE1"/>
    <property type="match status" value="1"/>
</dbReference>
<evidence type="ECO:0000259" key="14">
    <source>
        <dbReference type="Pfam" id="PF07732"/>
    </source>
</evidence>
<protein>
    <recommendedName>
        <fullName evidence="4">laccase</fullName>
        <ecNumber evidence="4">1.10.3.2</ecNumber>
    </recommendedName>
</protein>
<dbReference type="CDD" id="cd13880">
    <property type="entry name" value="CuRO_2_MaLCC_like"/>
    <property type="match status" value="1"/>
</dbReference>
<dbReference type="InterPro" id="IPR008972">
    <property type="entry name" value="Cupredoxin"/>
</dbReference>
<evidence type="ECO:0000256" key="4">
    <source>
        <dbReference type="ARBA" id="ARBA00012297"/>
    </source>
</evidence>
<dbReference type="GO" id="GO:0046274">
    <property type="term" value="P:lignin catabolic process"/>
    <property type="evidence" value="ECO:0007669"/>
    <property type="project" value="UniProtKB-KW"/>
</dbReference>
<gene>
    <name evidence="15" type="ORF">SPSK_07094</name>
</gene>
<feature type="chain" id="PRO_5002455249" description="laccase" evidence="11">
    <location>
        <begin position="23"/>
        <end position="690"/>
    </location>
</feature>
<dbReference type="CDD" id="cd13901">
    <property type="entry name" value="CuRO_3_MaLCC_like"/>
    <property type="match status" value="1"/>
</dbReference>
<dbReference type="VEuPathDB" id="FungiDB:SPSK_07094"/>
<name>A0A0F2MEG4_SPOSC</name>
<keyword evidence="8" id="KW-0325">Glycoprotein</keyword>
<dbReference type="PANTHER" id="PTHR11709:SF87">
    <property type="entry name" value="LACCASE"/>
    <property type="match status" value="1"/>
</dbReference>
<comment type="caution">
    <text evidence="15">The sequence shown here is derived from an EMBL/GenBank/DDBJ whole genome shotgun (WGS) entry which is preliminary data.</text>
</comment>
<evidence type="ECO:0000256" key="6">
    <source>
        <dbReference type="ARBA" id="ARBA00023002"/>
    </source>
</evidence>
<dbReference type="InterPro" id="IPR033138">
    <property type="entry name" value="Cu_oxidase_CS"/>
</dbReference>
<keyword evidence="9" id="KW-0439">Lignin degradation</keyword>
<dbReference type="OrthoDB" id="2121828at2759"/>
<evidence type="ECO:0000256" key="1">
    <source>
        <dbReference type="ARBA" id="ARBA00000349"/>
    </source>
</evidence>
<dbReference type="CDD" id="cd13854">
    <property type="entry name" value="CuRO_1_MaLCC_like"/>
    <property type="match status" value="1"/>
</dbReference>
<dbReference type="FunFam" id="2.60.40.420:FF:000045">
    <property type="entry name" value="Laccase 2"/>
    <property type="match status" value="1"/>
</dbReference>
<evidence type="ECO:0000256" key="2">
    <source>
        <dbReference type="ARBA" id="ARBA00001935"/>
    </source>
</evidence>